<proteinExistence type="predicted"/>
<keyword evidence="4" id="KW-1185">Reference proteome</keyword>
<protein>
    <submittedName>
        <fullName evidence="3">Uncharacterized protein</fullName>
    </submittedName>
</protein>
<reference evidence="3" key="1">
    <citation type="submission" date="2022-03" db="EMBL/GenBank/DDBJ databases">
        <title>Draft genome sequence of Aduncisulcus paluster, a free-living microaerophilic Fornicata.</title>
        <authorList>
            <person name="Yuyama I."/>
            <person name="Kume K."/>
            <person name="Tamura T."/>
            <person name="Inagaki Y."/>
            <person name="Hashimoto T."/>
        </authorList>
    </citation>
    <scope>NUCLEOTIDE SEQUENCE</scope>
    <source>
        <strain evidence="3">NY0171</strain>
    </source>
</reference>
<evidence type="ECO:0000313" key="4">
    <source>
        <dbReference type="Proteomes" id="UP001057375"/>
    </source>
</evidence>
<feature type="compositionally biased region" description="Polar residues" evidence="2">
    <location>
        <begin position="295"/>
        <end position="312"/>
    </location>
</feature>
<feature type="compositionally biased region" description="Basic and acidic residues" evidence="2">
    <location>
        <begin position="338"/>
        <end position="385"/>
    </location>
</feature>
<comment type="caution">
    <text evidence="3">The sequence shown here is derived from an EMBL/GenBank/DDBJ whole genome shotgun (WGS) entry which is preliminary data.</text>
</comment>
<dbReference type="EMBL" id="BQXS01011298">
    <property type="protein sequence ID" value="GKT36774.1"/>
    <property type="molecule type" value="Genomic_DNA"/>
</dbReference>
<name>A0ABQ5KZ78_9EUKA</name>
<feature type="region of interest" description="Disordered" evidence="2">
    <location>
        <begin position="249"/>
        <end position="425"/>
    </location>
</feature>
<dbReference type="Proteomes" id="UP001057375">
    <property type="component" value="Unassembled WGS sequence"/>
</dbReference>
<feature type="region of interest" description="Disordered" evidence="2">
    <location>
        <begin position="441"/>
        <end position="506"/>
    </location>
</feature>
<feature type="compositionally biased region" description="Polar residues" evidence="2">
    <location>
        <begin position="473"/>
        <end position="487"/>
    </location>
</feature>
<sequence length="519" mass="61154">MMERLSFLKQENAILKKTSNITPDKLLELVQRLEESCDTQMVQKDEEMKRRDIQKQKIEAQKKKWEEEEKTMFERIKTEEERLKLDQKRFEEGEREQKLADMKEIEMLQAAQRQLVQEEEDIEKRRQENELLLEEEEDELIEEEIDQEISEKSDQMPHTPPNPIVSSGGSYHANFLQSKSIRSNDEFVTGGNRTARWGGPIQTSSPKLERERREKERKEREQQGEREQKLADMKEIEMLQAAQRQLVQEEEDIEKRRQENELLLEEEEDELIEEEIDQEISEKSDQMPHTPPNPIVSSGGSYHANFLQSKSIRSNDEFVTGGNRTARWGGPIQTSSPKLERERREKERKEREQRELERKQKREKAKREREKEKAQKLREEELERERKRKYRLKKDRFNKQLKEKKQHEKQKAEKSKEVKAPYDSTLSPQKLRVLLRNILAGSASTPSPVVRPKKPVHSESARSSKRALHIAASPTQGTEMHQGQARPSPSIHDQAPMQSAEQMYRRALIAKKATSQLGL</sequence>
<keyword evidence="1" id="KW-0175">Coiled coil</keyword>
<feature type="compositionally biased region" description="Acidic residues" evidence="2">
    <location>
        <begin position="262"/>
        <end position="279"/>
    </location>
</feature>
<feature type="region of interest" description="Disordered" evidence="2">
    <location>
        <begin position="149"/>
        <end position="232"/>
    </location>
</feature>
<accession>A0ABQ5KZ78</accession>
<evidence type="ECO:0000256" key="1">
    <source>
        <dbReference type="SAM" id="Coils"/>
    </source>
</evidence>
<feature type="compositionally biased region" description="Basic and acidic residues" evidence="2">
    <location>
        <begin position="207"/>
        <end position="232"/>
    </location>
</feature>
<gene>
    <name evidence="3" type="ORF">ADUPG1_009678</name>
</gene>
<organism evidence="3 4">
    <name type="scientific">Aduncisulcus paluster</name>
    <dbReference type="NCBI Taxonomy" id="2918883"/>
    <lineage>
        <taxon>Eukaryota</taxon>
        <taxon>Metamonada</taxon>
        <taxon>Carpediemonas-like organisms</taxon>
        <taxon>Aduncisulcus</taxon>
    </lineage>
</organism>
<feature type="compositionally biased region" description="Polar residues" evidence="2">
    <location>
        <begin position="164"/>
        <end position="181"/>
    </location>
</feature>
<evidence type="ECO:0000313" key="3">
    <source>
        <dbReference type="EMBL" id="GKT36774.1"/>
    </source>
</evidence>
<evidence type="ECO:0000256" key="2">
    <source>
        <dbReference type="SAM" id="MobiDB-lite"/>
    </source>
</evidence>
<feature type="coiled-coil region" evidence="1">
    <location>
        <begin position="44"/>
        <end position="146"/>
    </location>
</feature>
<feature type="compositionally biased region" description="Basic and acidic residues" evidence="2">
    <location>
        <begin position="395"/>
        <end position="420"/>
    </location>
</feature>